<dbReference type="InterPro" id="IPR021508">
    <property type="entry name" value="Gp17-like"/>
</dbReference>
<evidence type="ECO:0000313" key="1">
    <source>
        <dbReference type="EMBL" id="MBP1967977.1"/>
    </source>
</evidence>
<dbReference type="Proteomes" id="UP001519345">
    <property type="component" value="Unassembled WGS sequence"/>
</dbReference>
<dbReference type="EMBL" id="JAGGKX010000001">
    <property type="protein sequence ID" value="MBP1967977.1"/>
    <property type="molecule type" value="Genomic_DNA"/>
</dbReference>
<name>A0ABS4IAM5_9BACI</name>
<dbReference type="Pfam" id="PF11367">
    <property type="entry name" value="Tail_completion_gp17"/>
    <property type="match status" value="1"/>
</dbReference>
<sequence length="127" mass="15042">MTKFKHYDAQVELLQALRSNEELTRLVVGGFHNMVARQTSSFPRIVYTEIKNADEDFKDNELSMAVVNFQVSIFCDEKTIIDQTAITKEVARTMSEIEYHKYDQENLYEEDTELYHRAMRFTKNIYL</sequence>
<accession>A0ABS4IAM5</accession>
<protein>
    <recommendedName>
        <fullName evidence="3">DUF3168 domain-containing protein</fullName>
    </recommendedName>
</protein>
<evidence type="ECO:0008006" key="3">
    <source>
        <dbReference type="Google" id="ProtNLM"/>
    </source>
</evidence>
<comment type="caution">
    <text evidence="1">The sequence shown here is derived from an EMBL/GenBank/DDBJ whole genome shotgun (WGS) entry which is preliminary data.</text>
</comment>
<evidence type="ECO:0000313" key="2">
    <source>
        <dbReference type="Proteomes" id="UP001519345"/>
    </source>
</evidence>
<dbReference type="RefSeq" id="WP_209461225.1">
    <property type="nucleotide sequence ID" value="NZ_CP110224.1"/>
</dbReference>
<reference evidence="1 2" key="1">
    <citation type="submission" date="2021-03" db="EMBL/GenBank/DDBJ databases">
        <title>Genomic Encyclopedia of Type Strains, Phase IV (KMG-IV): sequencing the most valuable type-strain genomes for metagenomic binning, comparative biology and taxonomic classification.</title>
        <authorList>
            <person name="Goeker M."/>
        </authorList>
    </citation>
    <scope>NUCLEOTIDE SEQUENCE [LARGE SCALE GENOMIC DNA]</scope>
    <source>
        <strain evidence="1 2">DSM 25609</strain>
    </source>
</reference>
<proteinExistence type="predicted"/>
<organism evidence="1 2">
    <name type="scientific">Virgibacillus natechei</name>
    <dbReference type="NCBI Taxonomy" id="1216297"/>
    <lineage>
        <taxon>Bacteria</taxon>
        <taxon>Bacillati</taxon>
        <taxon>Bacillota</taxon>
        <taxon>Bacilli</taxon>
        <taxon>Bacillales</taxon>
        <taxon>Bacillaceae</taxon>
        <taxon>Virgibacillus</taxon>
    </lineage>
</organism>
<gene>
    <name evidence="1" type="ORF">J2Z83_000069</name>
</gene>
<keyword evidence="2" id="KW-1185">Reference proteome</keyword>